<name>A0ABS9WJ37_9ACTN</name>
<dbReference type="EMBL" id="JAJMLW010000004">
    <property type="protein sequence ID" value="MCI2242890.1"/>
    <property type="molecule type" value="Genomic_DNA"/>
</dbReference>
<organism evidence="1 2">
    <name type="scientific">Adlercreutzia faecimuris</name>
    <dbReference type="NCBI Taxonomy" id="2897341"/>
    <lineage>
        <taxon>Bacteria</taxon>
        <taxon>Bacillati</taxon>
        <taxon>Actinomycetota</taxon>
        <taxon>Coriobacteriia</taxon>
        <taxon>Eggerthellales</taxon>
        <taxon>Eggerthellaceae</taxon>
        <taxon>Adlercreutzia</taxon>
    </lineage>
</organism>
<evidence type="ECO:0000313" key="1">
    <source>
        <dbReference type="EMBL" id="MCI2242890.1"/>
    </source>
</evidence>
<dbReference type="RefSeq" id="WP_242166456.1">
    <property type="nucleotide sequence ID" value="NZ_JAJMLW010000004.1"/>
</dbReference>
<proteinExistence type="predicted"/>
<gene>
    <name evidence="1" type="ORF">LPT13_11090</name>
</gene>
<sequence>MCGYACMQCGACKGARAGIVPKVPCTACGALNDPGRELCESCGAPLEDITPGIALRYHERREDGLR</sequence>
<evidence type="ECO:0000313" key="2">
    <source>
        <dbReference type="Proteomes" id="UP001430755"/>
    </source>
</evidence>
<reference evidence="1" key="1">
    <citation type="submission" date="2021-11" db="EMBL/GenBank/DDBJ databases">
        <title>A Novel Adlercreutzia Species, isolated from a Allomyrina dichotoma larva feces.</title>
        <authorList>
            <person name="Suh M.K."/>
        </authorList>
    </citation>
    <scope>NUCLEOTIDE SEQUENCE</scope>
    <source>
        <strain evidence="1">JBNU-10</strain>
    </source>
</reference>
<accession>A0ABS9WJ37</accession>
<keyword evidence="2" id="KW-1185">Reference proteome</keyword>
<comment type="caution">
    <text evidence="1">The sequence shown here is derived from an EMBL/GenBank/DDBJ whole genome shotgun (WGS) entry which is preliminary data.</text>
</comment>
<evidence type="ECO:0008006" key="3">
    <source>
        <dbReference type="Google" id="ProtNLM"/>
    </source>
</evidence>
<protein>
    <recommendedName>
        <fullName evidence="3">Zinc ribbon domain-containing protein</fullName>
    </recommendedName>
</protein>
<dbReference type="Proteomes" id="UP001430755">
    <property type="component" value="Unassembled WGS sequence"/>
</dbReference>